<comment type="catalytic activity">
    <reaction evidence="8">
        <text>DNA(n) + a 2'-deoxyribonucleoside 5'-triphosphate = DNA(n+1) + diphosphate</text>
        <dbReference type="Rhea" id="RHEA:22508"/>
        <dbReference type="Rhea" id="RHEA-COMP:17339"/>
        <dbReference type="Rhea" id="RHEA-COMP:17340"/>
        <dbReference type="ChEBI" id="CHEBI:33019"/>
        <dbReference type="ChEBI" id="CHEBI:61560"/>
        <dbReference type="ChEBI" id="CHEBI:173112"/>
        <dbReference type="EC" id="2.7.7.7"/>
    </reaction>
</comment>
<name>A0A0T5YTL4_9GAMM</name>
<keyword evidence="5" id="KW-0235">DNA replication</keyword>
<feature type="domain" description="DNA polymerase III subunit delta C-terminal" evidence="11">
    <location>
        <begin position="214"/>
        <end position="295"/>
    </location>
</feature>
<dbReference type="Pfam" id="PF06144">
    <property type="entry name" value="DNA_pol3_delta"/>
    <property type="match status" value="1"/>
</dbReference>
<dbReference type="PANTHER" id="PTHR34388:SF1">
    <property type="entry name" value="DNA POLYMERASE III SUBUNIT DELTA"/>
    <property type="match status" value="1"/>
</dbReference>
<dbReference type="InterPro" id="IPR027417">
    <property type="entry name" value="P-loop_NTPase"/>
</dbReference>
<keyword evidence="6" id="KW-0239">DNA-directed DNA polymerase</keyword>
<protein>
    <recommendedName>
        <fullName evidence="2 9">DNA polymerase III subunit delta</fullName>
        <ecNumber evidence="1 9">2.7.7.7</ecNumber>
    </recommendedName>
</protein>
<evidence type="ECO:0000259" key="11">
    <source>
        <dbReference type="Pfam" id="PF14840"/>
    </source>
</evidence>
<comment type="caution">
    <text evidence="12">The sequence shown here is derived from an EMBL/GenBank/DDBJ whole genome shotgun (WGS) entry which is preliminary data.</text>
</comment>
<dbReference type="GO" id="GO:0003677">
    <property type="term" value="F:DNA binding"/>
    <property type="evidence" value="ECO:0007669"/>
    <property type="project" value="InterPro"/>
</dbReference>
<evidence type="ECO:0000256" key="7">
    <source>
        <dbReference type="ARBA" id="ARBA00034754"/>
    </source>
</evidence>
<dbReference type="PATRIC" id="fig|54398.3.peg.264"/>
<evidence type="ECO:0000256" key="1">
    <source>
        <dbReference type="ARBA" id="ARBA00012417"/>
    </source>
</evidence>
<dbReference type="InterPro" id="IPR005790">
    <property type="entry name" value="DNA_polIII_delta"/>
</dbReference>
<dbReference type="OrthoDB" id="9770982at2"/>
<dbReference type="SUPFAM" id="SSF48019">
    <property type="entry name" value="post-AAA+ oligomerization domain-like"/>
    <property type="match status" value="1"/>
</dbReference>
<evidence type="ECO:0000313" key="13">
    <source>
        <dbReference type="Proteomes" id="UP000051634"/>
    </source>
</evidence>
<dbReference type="AlphaFoldDB" id="A0A0T5YTL4"/>
<reference evidence="12 13" key="1">
    <citation type="submission" date="2015-11" db="EMBL/GenBank/DDBJ databases">
        <title>The genome of Candidatus Endoriftia persephone in Ridgeia piscesae and population structure of the North Eastern Pacific vestimentiferan symbionts.</title>
        <authorList>
            <person name="Perez M."/>
            <person name="Juniper K.S."/>
        </authorList>
    </citation>
    <scope>NUCLEOTIDE SEQUENCE [LARGE SCALE GENOMIC DNA]</scope>
    <source>
        <strain evidence="12">Ind11</strain>
    </source>
</reference>
<dbReference type="RefSeq" id="WP_060528129.1">
    <property type="nucleotide sequence ID" value="NZ_KQ557116.1"/>
</dbReference>
<dbReference type="EMBL" id="LDXT01000094">
    <property type="protein sequence ID" value="KRT53924.1"/>
    <property type="molecule type" value="Genomic_DNA"/>
</dbReference>
<evidence type="ECO:0000256" key="5">
    <source>
        <dbReference type="ARBA" id="ARBA00022705"/>
    </source>
</evidence>
<accession>A0A0T5YTL4</accession>
<evidence type="ECO:0000256" key="6">
    <source>
        <dbReference type="ARBA" id="ARBA00022932"/>
    </source>
</evidence>
<dbReference type="Pfam" id="PF14840">
    <property type="entry name" value="DNA_pol3_delt_C"/>
    <property type="match status" value="1"/>
</dbReference>
<dbReference type="EC" id="2.7.7.7" evidence="1 9"/>
<evidence type="ECO:0000256" key="9">
    <source>
        <dbReference type="NCBIfam" id="TIGR01128"/>
    </source>
</evidence>
<dbReference type="Gene3D" id="1.10.8.60">
    <property type="match status" value="1"/>
</dbReference>
<dbReference type="InterPro" id="IPR010372">
    <property type="entry name" value="DNA_pol3_delta_N"/>
</dbReference>
<gene>
    <name evidence="12" type="ORF">Ga0074115_10226</name>
</gene>
<dbReference type="Gene3D" id="1.20.272.10">
    <property type="match status" value="1"/>
</dbReference>
<organism evidence="12 13">
    <name type="scientific">endosymbiont of Ridgeia piscesae</name>
    <dbReference type="NCBI Taxonomy" id="54398"/>
    <lineage>
        <taxon>Bacteria</taxon>
        <taxon>Pseudomonadati</taxon>
        <taxon>Pseudomonadota</taxon>
        <taxon>Gammaproteobacteria</taxon>
        <taxon>sulfur-oxidizing symbionts</taxon>
    </lineage>
</organism>
<evidence type="ECO:0000256" key="3">
    <source>
        <dbReference type="ARBA" id="ARBA00022679"/>
    </source>
</evidence>
<dbReference type="GO" id="GO:0009360">
    <property type="term" value="C:DNA polymerase III complex"/>
    <property type="evidence" value="ECO:0007669"/>
    <property type="project" value="UniProtKB-UniRule"/>
</dbReference>
<keyword evidence="4" id="KW-0548">Nucleotidyltransferase</keyword>
<dbReference type="GO" id="GO:0003887">
    <property type="term" value="F:DNA-directed DNA polymerase activity"/>
    <property type="evidence" value="ECO:0007669"/>
    <property type="project" value="UniProtKB-UniRule"/>
</dbReference>
<feature type="domain" description="DNA polymerase III delta N-terminal" evidence="10">
    <location>
        <begin position="20"/>
        <end position="136"/>
    </location>
</feature>
<dbReference type="NCBIfam" id="TIGR01128">
    <property type="entry name" value="holA"/>
    <property type="match status" value="1"/>
</dbReference>
<dbReference type="GO" id="GO:0006261">
    <property type="term" value="P:DNA-templated DNA replication"/>
    <property type="evidence" value="ECO:0007669"/>
    <property type="project" value="TreeGrafter"/>
</dbReference>
<proteinExistence type="inferred from homology"/>
<evidence type="ECO:0000256" key="2">
    <source>
        <dbReference type="ARBA" id="ARBA00017703"/>
    </source>
</evidence>
<keyword evidence="13" id="KW-1185">Reference proteome</keyword>
<dbReference type="Proteomes" id="UP000051634">
    <property type="component" value="Unassembled WGS sequence"/>
</dbReference>
<dbReference type="InterPro" id="IPR032780">
    <property type="entry name" value="DNA_pol3_delt_C"/>
</dbReference>
<evidence type="ECO:0000256" key="8">
    <source>
        <dbReference type="ARBA" id="ARBA00049244"/>
    </source>
</evidence>
<evidence type="ECO:0000259" key="10">
    <source>
        <dbReference type="Pfam" id="PF06144"/>
    </source>
</evidence>
<evidence type="ECO:0000256" key="4">
    <source>
        <dbReference type="ARBA" id="ARBA00022695"/>
    </source>
</evidence>
<comment type="similarity">
    <text evidence="7">Belongs to the DNA polymerase HolA subunit family.</text>
</comment>
<keyword evidence="3" id="KW-0808">Transferase</keyword>
<evidence type="ECO:0000313" key="12">
    <source>
        <dbReference type="EMBL" id="KRT53924.1"/>
    </source>
</evidence>
<dbReference type="CDD" id="cd18138">
    <property type="entry name" value="HLD_clamp_pol_III_delta"/>
    <property type="match status" value="1"/>
</dbReference>
<dbReference type="SUPFAM" id="SSF52540">
    <property type="entry name" value="P-loop containing nucleoside triphosphate hydrolases"/>
    <property type="match status" value="1"/>
</dbReference>
<dbReference type="PANTHER" id="PTHR34388">
    <property type="entry name" value="DNA POLYMERASE III SUBUNIT DELTA"/>
    <property type="match status" value="1"/>
</dbReference>
<dbReference type="Gene3D" id="3.40.50.300">
    <property type="entry name" value="P-loop containing nucleotide triphosphate hydrolases"/>
    <property type="match status" value="1"/>
</dbReference>
<dbReference type="InterPro" id="IPR008921">
    <property type="entry name" value="DNA_pol3_clamp-load_cplx_C"/>
</dbReference>
<sequence>MRLRNDQLPAQLNKSLAPVYLLSGDEPLQLGEAADQVRQAARSQGFSERELLEVGPGFDWNQLLDAGQSLSLFGDKRLLDLRLSSSKIGTPGSKAISAYLADPPPDTLLLITAPKLDRAQQNSKWVKGVERLGVLVQIWPIEGQRLLPWLERRLRDVGLAPEPGVVDMLSERIEGNLLAAKQEIEKLLLLHGPGVVGQEQLAESVADSARFDVFGLVDALLAGEAGRGLRMLEHLQAEGVVAPVVLWALAREIRALAEMAAMVEQGRSVDSVMAAQRVWEKRKPLMRKGLKRRAAVWRRLLIDCAGIDRVIKGLEKKDAWLRLQDVALGIAGVNTSSLKEPVELSG</sequence>